<sequence>MTPSLERLAELVRQAEAKTRAKKIEAETQHAADHFRAAELRSRQALERMRAVRPASLRAVEQADTDEHLLKDLVRKLAQYKSSLASDADAEELIATSQAEIERTRQEAKANLEKAGRELEEARRELRTALDQYRQLRRELERLQPGLVEQFAAEDRLLWDAESHFPGGQLQLLGHEVDAGLNAFANLVKLEQYARLKVWIGRFRHFQAAHERDAEITEELQALGHRIFHQLKWLSRQYEPGYIEAFRQDYSTDWAAYVAEAQEQLVQAMETQRRARERSLANGGERPSPSEPPHADGPVPNVAFPSSPLGNGENGDGGREASAEVSTDPA</sequence>
<dbReference type="Proteomes" id="UP000186309">
    <property type="component" value="Chromosome"/>
</dbReference>
<dbReference type="EMBL" id="CP019082">
    <property type="protein sequence ID" value="APW61496.1"/>
    <property type="molecule type" value="Genomic_DNA"/>
</dbReference>
<evidence type="ECO:0000256" key="2">
    <source>
        <dbReference type="SAM" id="MobiDB-lite"/>
    </source>
</evidence>
<keyword evidence="1" id="KW-0175">Coiled coil</keyword>
<dbReference type="KEGG" id="pbor:BSF38_03011"/>
<name>A0A1U7CRH3_9BACT</name>
<feature type="coiled-coil region" evidence="1">
    <location>
        <begin position="87"/>
        <end position="143"/>
    </location>
</feature>
<dbReference type="OrthoDB" id="252441at2"/>
<feature type="region of interest" description="Disordered" evidence="2">
    <location>
        <begin position="269"/>
        <end position="330"/>
    </location>
</feature>
<protein>
    <submittedName>
        <fullName evidence="3">Uncharacterized protein</fullName>
    </submittedName>
</protein>
<evidence type="ECO:0000313" key="3">
    <source>
        <dbReference type="EMBL" id="APW61496.1"/>
    </source>
</evidence>
<evidence type="ECO:0000313" key="4">
    <source>
        <dbReference type="Proteomes" id="UP000186309"/>
    </source>
</evidence>
<dbReference type="RefSeq" id="WP_145952143.1">
    <property type="nucleotide sequence ID" value="NZ_CP019082.1"/>
</dbReference>
<keyword evidence="4" id="KW-1185">Reference proteome</keyword>
<gene>
    <name evidence="3" type="ORF">BSF38_03011</name>
</gene>
<accession>A0A1U7CRH3</accession>
<reference evidence="4" key="1">
    <citation type="submission" date="2016-12" db="EMBL/GenBank/DDBJ databases">
        <title>Comparative genomics of four Isosphaeraceae planctomycetes: a common pool of plasmids and glycoside hydrolase genes.</title>
        <authorList>
            <person name="Ivanova A."/>
        </authorList>
    </citation>
    <scope>NUCLEOTIDE SEQUENCE [LARGE SCALE GENOMIC DNA]</scope>
    <source>
        <strain evidence="4">PX4</strain>
    </source>
</reference>
<proteinExistence type="predicted"/>
<organism evidence="3 4">
    <name type="scientific">Paludisphaera borealis</name>
    <dbReference type="NCBI Taxonomy" id="1387353"/>
    <lineage>
        <taxon>Bacteria</taxon>
        <taxon>Pseudomonadati</taxon>
        <taxon>Planctomycetota</taxon>
        <taxon>Planctomycetia</taxon>
        <taxon>Isosphaerales</taxon>
        <taxon>Isosphaeraceae</taxon>
        <taxon>Paludisphaera</taxon>
    </lineage>
</organism>
<evidence type="ECO:0000256" key="1">
    <source>
        <dbReference type="SAM" id="Coils"/>
    </source>
</evidence>
<dbReference type="AlphaFoldDB" id="A0A1U7CRH3"/>